<dbReference type="Proteomes" id="UP001431783">
    <property type="component" value="Unassembled WGS sequence"/>
</dbReference>
<dbReference type="SMART" id="SM00428">
    <property type="entry name" value="H3"/>
    <property type="match status" value="1"/>
</dbReference>
<name>A0AAW1UIG9_9CUCU</name>
<dbReference type="GO" id="GO:0003677">
    <property type="term" value="F:DNA binding"/>
    <property type="evidence" value="ECO:0007669"/>
    <property type="project" value="InterPro"/>
</dbReference>
<dbReference type="PRINTS" id="PR00622">
    <property type="entry name" value="HISTONEH3"/>
</dbReference>
<sequence length="181" mass="20491">MVRTKTPAKSSRDLYPSSLSTTSSTVSRSRVTSPSSSREDIRREHNPLDASNSKSSSNRKGIPRKSTPKSRTKLFVRKTAVDKSGKQKSAKAKILREIRFLQSTVNHLIPKQPFSRVVREIMQNRRSDLYISSIALEALQEATEIYLTCLFADSNIVARHSKRVTIRPIDMALVLNLRQNH</sequence>
<proteinExistence type="inferred from homology"/>
<comment type="similarity">
    <text evidence="1">Belongs to the histone H3 family.</text>
</comment>
<evidence type="ECO:0000313" key="4">
    <source>
        <dbReference type="EMBL" id="KAK9879860.1"/>
    </source>
</evidence>
<protein>
    <recommendedName>
        <fullName evidence="3">Core Histone H2A/H2B/H3 domain-containing protein</fullName>
    </recommendedName>
</protein>
<feature type="region of interest" description="Disordered" evidence="2">
    <location>
        <begin position="1"/>
        <end position="73"/>
    </location>
</feature>
<accession>A0AAW1UIG9</accession>
<dbReference type="GO" id="GO:0030527">
    <property type="term" value="F:structural constituent of chromatin"/>
    <property type="evidence" value="ECO:0007669"/>
    <property type="project" value="InterPro"/>
</dbReference>
<keyword evidence="5" id="KW-1185">Reference proteome</keyword>
<feature type="compositionally biased region" description="Basic residues" evidence="2">
    <location>
        <begin position="61"/>
        <end position="73"/>
    </location>
</feature>
<evidence type="ECO:0000313" key="5">
    <source>
        <dbReference type="Proteomes" id="UP001431783"/>
    </source>
</evidence>
<dbReference type="InterPro" id="IPR007125">
    <property type="entry name" value="H2A/H2B/H3"/>
</dbReference>
<dbReference type="PANTHER" id="PTHR11426">
    <property type="entry name" value="HISTONE H3"/>
    <property type="match status" value="1"/>
</dbReference>
<comment type="caution">
    <text evidence="4">The sequence shown here is derived from an EMBL/GenBank/DDBJ whole genome shotgun (WGS) entry which is preliminary data.</text>
</comment>
<dbReference type="SUPFAM" id="SSF47113">
    <property type="entry name" value="Histone-fold"/>
    <property type="match status" value="1"/>
</dbReference>
<reference evidence="4 5" key="1">
    <citation type="submission" date="2023-03" db="EMBL/GenBank/DDBJ databases">
        <title>Genome insight into feeding habits of ladybird beetles.</title>
        <authorList>
            <person name="Li H.-S."/>
            <person name="Huang Y.-H."/>
            <person name="Pang H."/>
        </authorList>
    </citation>
    <scope>NUCLEOTIDE SEQUENCE [LARGE SCALE GENOMIC DNA]</scope>
    <source>
        <strain evidence="4">SYSU_2023b</strain>
        <tissue evidence="4">Whole body</tissue>
    </source>
</reference>
<feature type="compositionally biased region" description="Polar residues" evidence="2">
    <location>
        <begin position="49"/>
        <end position="59"/>
    </location>
</feature>
<dbReference type="InterPro" id="IPR009072">
    <property type="entry name" value="Histone-fold"/>
</dbReference>
<feature type="compositionally biased region" description="Low complexity" evidence="2">
    <location>
        <begin position="16"/>
        <end position="36"/>
    </location>
</feature>
<dbReference type="GO" id="GO:0046982">
    <property type="term" value="F:protein heterodimerization activity"/>
    <property type="evidence" value="ECO:0007669"/>
    <property type="project" value="InterPro"/>
</dbReference>
<dbReference type="Gene3D" id="1.10.20.10">
    <property type="entry name" value="Histone, subunit A"/>
    <property type="match status" value="1"/>
</dbReference>
<dbReference type="GO" id="GO:0000786">
    <property type="term" value="C:nucleosome"/>
    <property type="evidence" value="ECO:0007669"/>
    <property type="project" value="InterPro"/>
</dbReference>
<feature type="domain" description="Core Histone H2A/H2B/H3" evidence="3">
    <location>
        <begin position="92"/>
        <end position="175"/>
    </location>
</feature>
<evidence type="ECO:0000256" key="1">
    <source>
        <dbReference type="ARBA" id="ARBA00010343"/>
    </source>
</evidence>
<evidence type="ECO:0000256" key="2">
    <source>
        <dbReference type="SAM" id="MobiDB-lite"/>
    </source>
</evidence>
<evidence type="ECO:0000259" key="3">
    <source>
        <dbReference type="Pfam" id="PF00125"/>
    </source>
</evidence>
<gene>
    <name evidence="4" type="ORF">WA026_008364</name>
</gene>
<dbReference type="Pfam" id="PF00125">
    <property type="entry name" value="Histone"/>
    <property type="match status" value="1"/>
</dbReference>
<feature type="compositionally biased region" description="Basic and acidic residues" evidence="2">
    <location>
        <begin position="37"/>
        <end position="47"/>
    </location>
</feature>
<organism evidence="4 5">
    <name type="scientific">Henosepilachna vigintioctopunctata</name>
    <dbReference type="NCBI Taxonomy" id="420089"/>
    <lineage>
        <taxon>Eukaryota</taxon>
        <taxon>Metazoa</taxon>
        <taxon>Ecdysozoa</taxon>
        <taxon>Arthropoda</taxon>
        <taxon>Hexapoda</taxon>
        <taxon>Insecta</taxon>
        <taxon>Pterygota</taxon>
        <taxon>Neoptera</taxon>
        <taxon>Endopterygota</taxon>
        <taxon>Coleoptera</taxon>
        <taxon>Polyphaga</taxon>
        <taxon>Cucujiformia</taxon>
        <taxon>Coccinelloidea</taxon>
        <taxon>Coccinellidae</taxon>
        <taxon>Epilachninae</taxon>
        <taxon>Epilachnini</taxon>
        <taxon>Henosepilachna</taxon>
    </lineage>
</organism>
<dbReference type="InterPro" id="IPR000164">
    <property type="entry name" value="Histone_H3/CENP-A"/>
</dbReference>
<dbReference type="EMBL" id="JARQZJ010000063">
    <property type="protein sequence ID" value="KAK9879860.1"/>
    <property type="molecule type" value="Genomic_DNA"/>
</dbReference>
<dbReference type="AlphaFoldDB" id="A0AAW1UIG9"/>